<keyword evidence="3" id="KW-1185">Reference proteome</keyword>
<dbReference type="Pfam" id="PF13302">
    <property type="entry name" value="Acetyltransf_3"/>
    <property type="match status" value="1"/>
</dbReference>
<accession>A0A378I234</accession>
<dbReference type="OrthoDB" id="9801656at2"/>
<dbReference type="InterPro" id="IPR016181">
    <property type="entry name" value="Acyl_CoA_acyltransferase"/>
</dbReference>
<gene>
    <name evidence="2" type="ORF">NCTC13315_01777</name>
</gene>
<dbReference type="PANTHER" id="PTHR43792">
    <property type="entry name" value="GNAT FAMILY, PUTATIVE (AFU_ORTHOLOGUE AFUA_3G00765)-RELATED-RELATED"/>
    <property type="match status" value="1"/>
</dbReference>
<dbReference type="InterPro" id="IPR051531">
    <property type="entry name" value="N-acetyltransferase"/>
</dbReference>
<dbReference type="RefSeq" id="WP_115302928.1">
    <property type="nucleotide sequence ID" value="NZ_CAAAHO010000007.1"/>
</dbReference>
<evidence type="ECO:0000313" key="2">
    <source>
        <dbReference type="EMBL" id="STX29239.1"/>
    </source>
</evidence>
<dbReference type="SUPFAM" id="SSF55729">
    <property type="entry name" value="Acyl-CoA N-acyltransferases (Nat)"/>
    <property type="match status" value="1"/>
</dbReference>
<protein>
    <recommendedName>
        <fullName evidence="1">N-acetyltransferase domain-containing protein</fullName>
    </recommendedName>
</protein>
<dbReference type="PANTHER" id="PTHR43792:SF10">
    <property type="entry name" value="N-ACETYLTRANSFERASE DOMAIN-CONTAINING PROTEIN"/>
    <property type="match status" value="1"/>
</dbReference>
<dbReference type="GO" id="GO:0016747">
    <property type="term" value="F:acyltransferase activity, transferring groups other than amino-acyl groups"/>
    <property type="evidence" value="ECO:0007669"/>
    <property type="project" value="InterPro"/>
</dbReference>
<dbReference type="Gene3D" id="3.40.630.30">
    <property type="match status" value="1"/>
</dbReference>
<name>A0A378I234_9GAMM</name>
<dbReference type="Proteomes" id="UP000254968">
    <property type="component" value="Unassembled WGS sequence"/>
</dbReference>
<sequence length="226" mass="25402">MKITNQQSKTAGPIVVKTHDNQASIFSNRLELKSLNQSKDSYLNEQYGLLLGKPENISMFGEGKVWSTQAVNEFVASEVQKWNSGENYSNFSVHDKQTQEFIGSLFLKQVSDEFAHVGAGHKNTVEIGYIIDQRFGGKGYGTEVAILGKKYIKHVLATETQTKPVDLAVATVHPNNIGSKKILQKTLKHQEPEEFLKFGNRPRFLFFKPLKPEAISALQLTYEARL</sequence>
<evidence type="ECO:0000313" key="3">
    <source>
        <dbReference type="Proteomes" id="UP000254968"/>
    </source>
</evidence>
<feature type="domain" description="N-acetyltransferase" evidence="1">
    <location>
        <begin position="50"/>
        <end position="185"/>
    </location>
</feature>
<reference evidence="2 3" key="1">
    <citation type="submission" date="2018-06" db="EMBL/GenBank/DDBJ databases">
        <authorList>
            <consortium name="Pathogen Informatics"/>
            <person name="Doyle S."/>
        </authorList>
    </citation>
    <scope>NUCLEOTIDE SEQUENCE [LARGE SCALE GENOMIC DNA]</scope>
    <source>
        <strain evidence="2 3">NCTC13315</strain>
    </source>
</reference>
<organism evidence="2 3">
    <name type="scientific">Legionella beliardensis</name>
    <dbReference type="NCBI Taxonomy" id="91822"/>
    <lineage>
        <taxon>Bacteria</taxon>
        <taxon>Pseudomonadati</taxon>
        <taxon>Pseudomonadota</taxon>
        <taxon>Gammaproteobacteria</taxon>
        <taxon>Legionellales</taxon>
        <taxon>Legionellaceae</taxon>
        <taxon>Legionella</taxon>
    </lineage>
</organism>
<dbReference type="AlphaFoldDB" id="A0A378I234"/>
<dbReference type="InterPro" id="IPR000182">
    <property type="entry name" value="GNAT_dom"/>
</dbReference>
<dbReference type="EMBL" id="UGNV01000001">
    <property type="protein sequence ID" value="STX29239.1"/>
    <property type="molecule type" value="Genomic_DNA"/>
</dbReference>
<proteinExistence type="predicted"/>
<evidence type="ECO:0000259" key="1">
    <source>
        <dbReference type="Pfam" id="PF13302"/>
    </source>
</evidence>